<gene>
    <name evidence="5" type="ORF">LUCI_4199</name>
</gene>
<evidence type="ECO:0000259" key="4">
    <source>
        <dbReference type="SMART" id="SM00858"/>
    </source>
</evidence>
<dbReference type="Gene3D" id="3.90.1210.10">
    <property type="entry name" value="Antifreeze-like/N-acetylneuraminic acid synthase C-terminal domain"/>
    <property type="match status" value="1"/>
</dbReference>
<dbReference type="Pfam" id="PF13144">
    <property type="entry name" value="ChapFlgA"/>
    <property type="match status" value="1"/>
</dbReference>
<dbReference type="GO" id="GO:0044780">
    <property type="term" value="P:bacterial-type flagellum assembly"/>
    <property type="evidence" value="ECO:0007669"/>
    <property type="project" value="InterPro"/>
</dbReference>
<evidence type="ECO:0000256" key="3">
    <source>
        <dbReference type="ARBA" id="ARBA00022764"/>
    </source>
</evidence>
<evidence type="ECO:0000256" key="2">
    <source>
        <dbReference type="ARBA" id="ARBA00022729"/>
    </source>
</evidence>
<dbReference type="SMART" id="SM00858">
    <property type="entry name" value="SAF"/>
    <property type="match status" value="1"/>
</dbReference>
<evidence type="ECO:0000313" key="6">
    <source>
        <dbReference type="Proteomes" id="UP000277811"/>
    </source>
</evidence>
<dbReference type="Proteomes" id="UP000277811">
    <property type="component" value="Unassembled WGS sequence"/>
</dbReference>
<dbReference type="Gene3D" id="2.30.30.760">
    <property type="match status" value="1"/>
</dbReference>
<name>A0A498R880_9FIRM</name>
<keyword evidence="5" id="KW-0966">Cell projection</keyword>
<dbReference type="InterPro" id="IPR017585">
    <property type="entry name" value="SAF_FlgA"/>
</dbReference>
<keyword evidence="6" id="KW-1185">Reference proteome</keyword>
<dbReference type="PANTHER" id="PTHR36307:SF1">
    <property type="entry name" value="FLAGELLA BASAL BODY P-RING FORMATION PROTEIN FLGA"/>
    <property type="match status" value="1"/>
</dbReference>
<protein>
    <submittedName>
        <fullName evidence="5">Flga cterm: flagella basal body p-ring formation protein flga</fullName>
    </submittedName>
</protein>
<dbReference type="InterPro" id="IPR039246">
    <property type="entry name" value="Flagellar_FlgA"/>
</dbReference>
<dbReference type="EMBL" id="UPPP01000103">
    <property type="protein sequence ID" value="VBB08916.1"/>
    <property type="molecule type" value="Genomic_DNA"/>
</dbReference>
<sequence length="327" mass="34287">MLRKAGWLLIFLLFWGTGQALAGGIAIVVHEQAVVTGSVITLGDIADVSGSDSARVEALREISLGNAPAPGSDVVLTPELLGARLAASGADFSGVSWQTPQTVYVSAASQTISGQDVLNRALATVRGQLGAAKNSKTFDINPAEEVADTVVPAGAALLKANIPYGIRFNTPTTVNVAILIDGVPYTTISVRVNVKQFQNVVVAAAPIASRDALTTGSVRYERMDVGRLAAGYITDINKVVGLMARRSITDGMIITESMLDEPVVIKRGSMVNIVARIGGIEVTAVGQAMQDGRQGEVIRVQNMTSRKMIAARVINDSSVLAITYNGK</sequence>
<evidence type="ECO:0000313" key="5">
    <source>
        <dbReference type="EMBL" id="VBB08916.1"/>
    </source>
</evidence>
<comment type="subcellular location">
    <subcellularLocation>
        <location evidence="1">Periplasm</location>
    </subcellularLocation>
</comment>
<dbReference type="PANTHER" id="PTHR36307">
    <property type="entry name" value="FLAGELLA BASAL BODY P-RING FORMATION PROTEIN FLGA"/>
    <property type="match status" value="1"/>
</dbReference>
<keyword evidence="3" id="KW-0574">Periplasm</keyword>
<keyword evidence="2" id="KW-0732">Signal</keyword>
<dbReference type="GO" id="GO:0042597">
    <property type="term" value="C:periplasmic space"/>
    <property type="evidence" value="ECO:0007669"/>
    <property type="project" value="UniProtKB-SubCell"/>
</dbReference>
<organism evidence="5 6">
    <name type="scientific">Lucifera butyrica</name>
    <dbReference type="NCBI Taxonomy" id="1351585"/>
    <lineage>
        <taxon>Bacteria</taxon>
        <taxon>Bacillati</taxon>
        <taxon>Bacillota</taxon>
        <taxon>Negativicutes</taxon>
        <taxon>Veillonellales</taxon>
        <taxon>Veillonellaceae</taxon>
        <taxon>Lucifera</taxon>
    </lineage>
</organism>
<feature type="domain" description="SAF" evidence="4">
    <location>
        <begin position="198"/>
        <end position="260"/>
    </location>
</feature>
<keyword evidence="5" id="KW-0282">Flagellum</keyword>
<dbReference type="AlphaFoldDB" id="A0A498R880"/>
<accession>A0A498R880</accession>
<dbReference type="CDD" id="cd11614">
    <property type="entry name" value="SAF_CpaB_FlgA_like"/>
    <property type="match status" value="1"/>
</dbReference>
<reference evidence="5 6" key="1">
    <citation type="submission" date="2018-06" db="EMBL/GenBank/DDBJ databases">
        <authorList>
            <person name="Strepis N."/>
        </authorList>
    </citation>
    <scope>NUCLEOTIDE SEQUENCE [LARGE SCALE GENOMIC DNA]</scope>
    <source>
        <strain evidence="5">LUCI</strain>
    </source>
</reference>
<dbReference type="RefSeq" id="WP_122629753.1">
    <property type="nucleotide sequence ID" value="NZ_UPPP01000103.1"/>
</dbReference>
<evidence type="ECO:0000256" key="1">
    <source>
        <dbReference type="ARBA" id="ARBA00004418"/>
    </source>
</evidence>
<keyword evidence="5" id="KW-0969">Cilium</keyword>
<dbReference type="OrthoDB" id="255224at2"/>
<dbReference type="NCBIfam" id="TIGR03170">
    <property type="entry name" value="flgA_cterm"/>
    <property type="match status" value="1"/>
</dbReference>
<dbReference type="InterPro" id="IPR013974">
    <property type="entry name" value="SAF"/>
</dbReference>
<proteinExistence type="predicted"/>